<evidence type="ECO:0000256" key="7">
    <source>
        <dbReference type="SAM" id="MobiDB-lite"/>
    </source>
</evidence>
<evidence type="ECO:0000256" key="6">
    <source>
        <dbReference type="SAM" id="Coils"/>
    </source>
</evidence>
<dbReference type="PROSITE" id="PS51312">
    <property type="entry name" value="SB"/>
    <property type="match status" value="1"/>
</dbReference>
<feature type="compositionally biased region" description="Low complexity" evidence="7">
    <location>
        <begin position="15"/>
        <end position="35"/>
    </location>
</feature>
<evidence type="ECO:0000256" key="4">
    <source>
        <dbReference type="ARBA" id="ARBA00022927"/>
    </source>
</evidence>
<dbReference type="Proteomes" id="UP001152747">
    <property type="component" value="Unassembled WGS sequence"/>
</dbReference>
<dbReference type="InterPro" id="IPR052070">
    <property type="entry name" value="ESCRT-I_UEV_domain"/>
</dbReference>
<dbReference type="OrthoDB" id="306304at2759"/>
<evidence type="ECO:0000256" key="1">
    <source>
        <dbReference type="ARBA" id="ARBA00004177"/>
    </source>
</evidence>
<dbReference type="PANTHER" id="PTHR23306">
    <property type="entry name" value="TUMOR SUSCEPTIBILITY GENE 101 PROTEIN-RELATED"/>
    <property type="match status" value="1"/>
</dbReference>
<comment type="subcellular location">
    <subcellularLocation>
        <location evidence="1">Endosome</location>
    </subcellularLocation>
</comment>
<protein>
    <recommendedName>
        <fullName evidence="8">SB domain-containing protein</fullName>
    </recommendedName>
</protein>
<dbReference type="GO" id="GO:0000813">
    <property type="term" value="C:ESCRT I complex"/>
    <property type="evidence" value="ECO:0007669"/>
    <property type="project" value="TreeGrafter"/>
</dbReference>
<dbReference type="GO" id="GO:0043130">
    <property type="term" value="F:ubiquitin binding"/>
    <property type="evidence" value="ECO:0007669"/>
    <property type="project" value="TreeGrafter"/>
</dbReference>
<dbReference type="PANTHER" id="PTHR23306:SF3">
    <property type="entry name" value="TUMOR SUPPRESSOR PROTEIN 101"/>
    <property type="match status" value="1"/>
</dbReference>
<dbReference type="InterPro" id="IPR037202">
    <property type="entry name" value="ESCRT_assembly_dom"/>
</dbReference>
<evidence type="ECO:0000313" key="10">
    <source>
        <dbReference type="Proteomes" id="UP001152747"/>
    </source>
</evidence>
<feature type="compositionally biased region" description="Pro residues" evidence="7">
    <location>
        <begin position="36"/>
        <end position="48"/>
    </location>
</feature>
<feature type="coiled-coil region" evidence="6">
    <location>
        <begin position="153"/>
        <end position="191"/>
    </location>
</feature>
<keyword evidence="4 5" id="KW-0653">Protein transport</keyword>
<feature type="domain" description="SB" evidence="8">
    <location>
        <begin position="218"/>
        <end position="284"/>
    </location>
</feature>
<keyword evidence="10" id="KW-1185">Reference proteome</keyword>
<dbReference type="Gene3D" id="6.10.250.370">
    <property type="match status" value="1"/>
</dbReference>
<accession>A0A9P1IQ68</accession>
<name>A0A9P1IQ68_9PELO</name>
<evidence type="ECO:0000256" key="3">
    <source>
        <dbReference type="ARBA" id="ARBA00022753"/>
    </source>
</evidence>
<keyword evidence="2 5" id="KW-0813">Transport</keyword>
<dbReference type="SUPFAM" id="SSF140111">
    <property type="entry name" value="Endosomal sorting complex assembly domain"/>
    <property type="match status" value="1"/>
</dbReference>
<keyword evidence="6" id="KW-0175">Coiled coil</keyword>
<dbReference type="InterPro" id="IPR017916">
    <property type="entry name" value="SB_dom"/>
</dbReference>
<proteinExistence type="predicted"/>
<dbReference type="Gene3D" id="6.10.140.820">
    <property type="match status" value="1"/>
</dbReference>
<organism evidence="9 10">
    <name type="scientific">Caenorhabditis angaria</name>
    <dbReference type="NCBI Taxonomy" id="860376"/>
    <lineage>
        <taxon>Eukaryota</taxon>
        <taxon>Metazoa</taxon>
        <taxon>Ecdysozoa</taxon>
        <taxon>Nematoda</taxon>
        <taxon>Chromadorea</taxon>
        <taxon>Rhabditida</taxon>
        <taxon>Rhabditina</taxon>
        <taxon>Rhabditomorpha</taxon>
        <taxon>Rhabditoidea</taxon>
        <taxon>Rhabditidae</taxon>
        <taxon>Peloderinae</taxon>
        <taxon>Caenorhabditis</taxon>
    </lineage>
</organism>
<feature type="region of interest" description="Disordered" evidence="7">
    <location>
        <begin position="1"/>
        <end position="56"/>
    </location>
</feature>
<keyword evidence="3" id="KW-0967">Endosome</keyword>
<evidence type="ECO:0000256" key="2">
    <source>
        <dbReference type="ARBA" id="ARBA00022448"/>
    </source>
</evidence>
<evidence type="ECO:0000256" key="5">
    <source>
        <dbReference type="PROSITE-ProRule" id="PRU00644"/>
    </source>
</evidence>
<dbReference type="Pfam" id="PF09454">
    <property type="entry name" value="Vps23_core"/>
    <property type="match status" value="1"/>
</dbReference>
<comment type="caution">
    <text evidence="9">The sequence shown here is derived from an EMBL/GenBank/DDBJ whole genome shotgun (WGS) entry which is preliminary data.</text>
</comment>
<evidence type="ECO:0000259" key="8">
    <source>
        <dbReference type="PROSITE" id="PS51312"/>
    </source>
</evidence>
<dbReference type="AlphaFoldDB" id="A0A9P1IQ68"/>
<dbReference type="EMBL" id="CANHGI010000004">
    <property type="protein sequence ID" value="CAI5449136.1"/>
    <property type="molecule type" value="Genomic_DNA"/>
</dbReference>
<evidence type="ECO:0000313" key="9">
    <source>
        <dbReference type="EMBL" id="CAI5449136.1"/>
    </source>
</evidence>
<reference evidence="9" key="1">
    <citation type="submission" date="2022-11" db="EMBL/GenBank/DDBJ databases">
        <authorList>
            <person name="Kikuchi T."/>
        </authorList>
    </citation>
    <scope>NUCLEOTIDE SEQUENCE</scope>
    <source>
        <strain evidence="9">PS1010</strain>
    </source>
</reference>
<gene>
    <name evidence="9" type="ORF">CAMP_LOCUS11773</name>
</gene>
<dbReference type="GO" id="GO:0015031">
    <property type="term" value="P:protein transport"/>
    <property type="evidence" value="ECO:0007669"/>
    <property type="project" value="UniProtKB-UniRule"/>
</dbReference>
<dbReference type="GO" id="GO:0008333">
    <property type="term" value="P:endosome to lysosome transport"/>
    <property type="evidence" value="ECO:0007669"/>
    <property type="project" value="TreeGrafter"/>
</dbReference>
<sequence>MSMIFQEKCPVFARSSSTTSTQQPTPTTTSSNSQPTPYPATPSMPTPYPATSTAGITPYPQTNVPYPIGAGAGYNPYMNVPNTTPSAVPYPSAGMTPYPSIPARPPAPTNRSTSMAGIGQDTIRDSLLSALNEKLRVRVSDFIGTGSAELASIQSTERELRDGQLKLKRMVEELESQRNSLQTAVELYSSKKAELSKALQDAGGTEAPPIDEAINASTPLHRQIVTNYAKDLTCDDVIYSLGQSLKKGNLTLSDYLRRVRDVSREQFIYRATMQKCRRVAGLPI</sequence>